<evidence type="ECO:0000256" key="6">
    <source>
        <dbReference type="PIRSR" id="PIRSR000185-2"/>
    </source>
</evidence>
<evidence type="ECO:0000256" key="5">
    <source>
        <dbReference type="PIRSR" id="PIRSR000185-1"/>
    </source>
</evidence>
<dbReference type="PIRSF" id="PIRSF000185">
    <property type="entry name" value="Glu_DH"/>
    <property type="match status" value="1"/>
</dbReference>
<dbReference type="InterPro" id="IPR006095">
    <property type="entry name" value="Glu/Leu/Phe/Val/Trp_DH"/>
</dbReference>
<dbReference type="Pfam" id="PF00208">
    <property type="entry name" value="ELFV_dehydrog"/>
    <property type="match status" value="1"/>
</dbReference>
<reference evidence="11" key="2">
    <citation type="submission" date="2021-03" db="EMBL/GenBank/DDBJ databases">
        <authorList>
            <person name="Jaffe A."/>
        </authorList>
    </citation>
    <scope>NUCLEOTIDE SEQUENCE</scope>
    <source>
        <strain evidence="11">RIFCSPHIGHO2_01_FULL_GW2011_AR10_43_9</strain>
    </source>
</reference>
<evidence type="ECO:0000259" key="9">
    <source>
        <dbReference type="SMART" id="SM00839"/>
    </source>
</evidence>
<comment type="caution">
    <text evidence="10">The sequence shown here is derived from an EMBL/GenBank/DDBJ whole genome shotgun (WGS) entry which is preliminary data.</text>
</comment>
<accession>A0A7J4ISM4</accession>
<dbReference type="InterPro" id="IPR006096">
    <property type="entry name" value="Glu/Leu/Phe/Val/Trp_DH_C"/>
</dbReference>
<feature type="binding site" evidence="6">
    <location>
        <position position="157"/>
    </location>
    <ligand>
        <name>NAD(+)</name>
        <dbReference type="ChEBI" id="CHEBI:57540"/>
    </ligand>
</feature>
<dbReference type="EMBL" id="DUFG01000018">
    <property type="protein sequence ID" value="HIH08518.1"/>
    <property type="molecule type" value="Genomic_DNA"/>
</dbReference>
<feature type="binding site" evidence="6">
    <location>
        <position position="61"/>
    </location>
    <ligand>
        <name>substrate</name>
    </ligand>
</feature>
<evidence type="ECO:0000313" key="11">
    <source>
        <dbReference type="EMBL" id="MBS3059457.1"/>
    </source>
</evidence>
<feature type="active site" description="Proton donor" evidence="5">
    <location>
        <position position="73"/>
    </location>
</feature>
<dbReference type="EMBL" id="JAGVWF010000047">
    <property type="protein sequence ID" value="MBS3059457.1"/>
    <property type="molecule type" value="Genomic_DNA"/>
</dbReference>
<dbReference type="SUPFAM" id="SSF51735">
    <property type="entry name" value="NAD(P)-binding Rossmann-fold domains"/>
    <property type="match status" value="1"/>
</dbReference>
<reference evidence="12" key="1">
    <citation type="journal article" date="2020" name="bioRxiv">
        <title>A rank-normalized archaeal taxonomy based on genome phylogeny resolves widespread incomplete and uneven classifications.</title>
        <authorList>
            <person name="Rinke C."/>
            <person name="Chuvochina M."/>
            <person name="Mussig A.J."/>
            <person name="Chaumeil P.-A."/>
            <person name="Waite D.W."/>
            <person name="Whitman W.B."/>
            <person name="Parks D.H."/>
            <person name="Hugenholtz P."/>
        </authorList>
    </citation>
    <scope>NUCLEOTIDE SEQUENCE [LARGE SCALE GENOMIC DNA]</scope>
</reference>
<dbReference type="AlphaFoldDB" id="A0A7J4ISM4"/>
<comment type="similarity">
    <text evidence="1 4 8">Belongs to the Glu/Leu/Phe/Val dehydrogenases family.</text>
</comment>
<dbReference type="SUPFAM" id="SSF53223">
    <property type="entry name" value="Aminoacid dehydrogenase-like, N-terminal domain"/>
    <property type="match status" value="1"/>
</dbReference>
<dbReference type="GO" id="GO:0004352">
    <property type="term" value="F:glutamate dehydrogenase (NAD+) activity"/>
    <property type="evidence" value="ECO:0007669"/>
    <property type="project" value="TreeGrafter"/>
</dbReference>
<dbReference type="InterPro" id="IPR033524">
    <property type="entry name" value="Glu/Leu/Phe/Val_DH_AS"/>
</dbReference>
<evidence type="ECO:0000256" key="1">
    <source>
        <dbReference type="ARBA" id="ARBA00006382"/>
    </source>
</evidence>
<evidence type="ECO:0000256" key="2">
    <source>
        <dbReference type="ARBA" id="ARBA00011643"/>
    </source>
</evidence>
<reference evidence="11" key="3">
    <citation type="submission" date="2021-05" db="EMBL/GenBank/DDBJ databases">
        <title>Protein family content uncovers lineage relationships and bacterial pathway maintenance mechanisms in DPANN archaea.</title>
        <authorList>
            <person name="Castelle C.J."/>
            <person name="Meheust R."/>
            <person name="Jaffe A.L."/>
            <person name="Seitz K."/>
            <person name="Gong X."/>
            <person name="Baker B.J."/>
            <person name="Banfield J.F."/>
        </authorList>
    </citation>
    <scope>NUCLEOTIDE SEQUENCE</scope>
    <source>
        <strain evidence="11">RIFCSPHIGHO2_01_FULL_GW2011_AR10_43_9</strain>
    </source>
</reference>
<evidence type="ECO:0000313" key="10">
    <source>
        <dbReference type="EMBL" id="HIH08518.1"/>
    </source>
</evidence>
<dbReference type="PANTHER" id="PTHR11606:SF13">
    <property type="entry name" value="GLUTAMATE DEHYDROGENASE 1, MITOCHONDRIAL"/>
    <property type="match status" value="1"/>
</dbReference>
<organism evidence="10 12">
    <name type="scientific">Candidatus Iainarchaeum sp</name>
    <dbReference type="NCBI Taxonomy" id="3101447"/>
    <lineage>
        <taxon>Archaea</taxon>
        <taxon>Candidatus Iainarchaeota</taxon>
        <taxon>Candidatus Iainarchaeia</taxon>
        <taxon>Candidatus Iainarchaeales</taxon>
        <taxon>Candidatus Iainarchaeaceae</taxon>
        <taxon>Candidatus Iainarchaeum</taxon>
    </lineage>
</organism>
<proteinExistence type="inferred from homology"/>
<dbReference type="Gene3D" id="3.40.50.10860">
    <property type="entry name" value="Leucine Dehydrogenase, chain A, domain 1"/>
    <property type="match status" value="1"/>
</dbReference>
<dbReference type="InterPro" id="IPR014362">
    <property type="entry name" value="Glu_DH"/>
</dbReference>
<evidence type="ECO:0000256" key="3">
    <source>
        <dbReference type="ARBA" id="ARBA00023002"/>
    </source>
</evidence>
<name>A0A7J4ISM4_9ARCH</name>
<feature type="binding site" evidence="6">
    <location>
        <position position="316"/>
    </location>
    <ligand>
        <name>substrate</name>
    </ligand>
</feature>
<keyword evidence="3 4" id="KW-0560">Oxidoreductase</keyword>
<dbReference type="InterPro" id="IPR046346">
    <property type="entry name" value="Aminoacid_DH-like_N_sf"/>
</dbReference>
<dbReference type="Gene3D" id="3.40.50.720">
    <property type="entry name" value="NAD(P)-binding Rossmann-like Domain"/>
    <property type="match status" value="1"/>
</dbReference>
<dbReference type="PANTHER" id="PTHR11606">
    <property type="entry name" value="GLUTAMATE DEHYDROGENASE"/>
    <property type="match status" value="1"/>
</dbReference>
<dbReference type="GO" id="GO:0006538">
    <property type="term" value="P:L-glutamate catabolic process"/>
    <property type="evidence" value="ECO:0007669"/>
    <property type="project" value="TreeGrafter"/>
</dbReference>
<dbReference type="Proteomes" id="UP000577419">
    <property type="component" value="Unassembled WGS sequence"/>
</dbReference>
<feature type="binding site" evidence="6">
    <location>
        <position position="188"/>
    </location>
    <ligand>
        <name>NAD(+)</name>
        <dbReference type="ChEBI" id="CHEBI:57540"/>
    </ligand>
</feature>
<feature type="binding site" evidence="6">
    <location>
        <position position="37"/>
    </location>
    <ligand>
        <name>substrate</name>
    </ligand>
</feature>
<dbReference type="InterPro" id="IPR006097">
    <property type="entry name" value="Glu/Leu/Phe/Val/Trp_DH_dimer"/>
</dbReference>
<dbReference type="Proteomes" id="UP000683213">
    <property type="component" value="Unassembled WGS sequence"/>
</dbReference>
<keyword evidence="6" id="KW-0547">Nucleotide-binding</keyword>
<keyword evidence="6" id="KW-0520">NAD</keyword>
<sequence>MVEFDRFGPEKILRVYNPKVGMRGFLVVDNASLGPGKGGIRMTPTVSVGEVARLARVMTWKTALAELPFGGAKAGIVANPKTMTQQQRKEIVQAFAKALKLVSPKIYIAAPDINMGEQEMRWYVEANGSLKSATGKPANMCDKNGRNCGLPHELGSTGLGIYNAAVIAAKHAGMELENASIAVEGFGNVGYFAAKYLSEKGAKIVAVSDSRGLIYNKAGIEFEKLVDVKKKTGTVAEYKPGTVFPSSKIISLPVDVLVTAAIPDLIKEADIPEIKAKIIVQGSNIPMEKHAEDRAHEKKILVVPDIVANAGGVISSYAEFRGENAKTMMKIVEAKIKKNTELVLSNAEAQGTTPRDAALEIARSRVLKKCEWCGTN</sequence>
<dbReference type="SMART" id="SM00839">
    <property type="entry name" value="ELFV_dehydrog"/>
    <property type="match status" value="1"/>
</dbReference>
<evidence type="ECO:0000313" key="12">
    <source>
        <dbReference type="Proteomes" id="UP000577419"/>
    </source>
</evidence>
<dbReference type="InterPro" id="IPR036291">
    <property type="entry name" value="NAD(P)-bd_dom_sf"/>
</dbReference>
<gene>
    <name evidence="10" type="ORF">HA237_04055</name>
    <name evidence="11" type="ORF">J4224_03485</name>
</gene>
<evidence type="ECO:0000256" key="4">
    <source>
        <dbReference type="PIRNR" id="PIRNR000185"/>
    </source>
</evidence>
<comment type="subunit">
    <text evidence="2">Homohexamer.</text>
</comment>
<feature type="site" description="Important for catalysis" evidence="7">
    <location>
        <position position="112"/>
    </location>
</feature>
<protein>
    <recommendedName>
        <fullName evidence="4">Glutamate dehydrogenase</fullName>
    </recommendedName>
</protein>
<dbReference type="PRINTS" id="PR00082">
    <property type="entry name" value="GLFDHDRGNASE"/>
</dbReference>
<dbReference type="Pfam" id="PF02812">
    <property type="entry name" value="ELFV_dehydrog_N"/>
    <property type="match status" value="1"/>
</dbReference>
<dbReference type="GO" id="GO:0000166">
    <property type="term" value="F:nucleotide binding"/>
    <property type="evidence" value="ECO:0007669"/>
    <property type="project" value="UniProtKB-KW"/>
</dbReference>
<dbReference type="PROSITE" id="PS00074">
    <property type="entry name" value="GLFV_DEHYDROGENASE"/>
    <property type="match status" value="1"/>
</dbReference>
<evidence type="ECO:0000256" key="8">
    <source>
        <dbReference type="RuleBase" id="RU004417"/>
    </source>
</evidence>
<feature type="domain" description="Glutamate/phenylalanine/leucine/valine/L-tryptophan dehydrogenase C-terminal" evidence="9">
    <location>
        <begin position="149"/>
        <end position="374"/>
    </location>
</feature>
<evidence type="ECO:0000256" key="7">
    <source>
        <dbReference type="PIRSR" id="PIRSR000185-3"/>
    </source>
</evidence>